<sequence length="52" mass="5657">MPLLIGVDELLARVFSRLDETGRDVKVDAFDVCDVHVSADTPLSHQSSPDCS</sequence>
<name>U3A4X8_9EURY</name>
<dbReference type="EMBL" id="BATA01000031">
    <property type="protein sequence ID" value="GAD52699.1"/>
    <property type="molecule type" value="Genomic_DNA"/>
</dbReference>
<organism evidence="1 2">
    <name type="scientific">Halarchaeum acidiphilum MH1-52-1</name>
    <dbReference type="NCBI Taxonomy" id="1261545"/>
    <lineage>
        <taxon>Archaea</taxon>
        <taxon>Methanobacteriati</taxon>
        <taxon>Methanobacteriota</taxon>
        <taxon>Stenosarchaea group</taxon>
        <taxon>Halobacteria</taxon>
        <taxon>Halobacteriales</taxon>
        <taxon>Halobacteriaceae</taxon>
    </lineage>
</organism>
<dbReference type="Proteomes" id="UP000016986">
    <property type="component" value="Unassembled WGS sequence"/>
</dbReference>
<reference evidence="1 2" key="1">
    <citation type="submission" date="2013-09" db="EMBL/GenBank/DDBJ databases">
        <title>Whole genome sequencing of Halarchaeum acidiphilum strain MH1-52-1.</title>
        <authorList>
            <person name="Shimane Y."/>
            <person name="Minegishi H."/>
            <person name="Nishi S."/>
            <person name="Echigo A."/>
            <person name="Shuto A."/>
            <person name="Konishi M."/>
            <person name="Ito T."/>
            <person name="Ohkuma M."/>
            <person name="Ohta Y."/>
            <person name="Nagano Y."/>
            <person name="Tsubouchi T."/>
            <person name="Mori K."/>
            <person name="Usui K."/>
            <person name="Kamekura M."/>
            <person name="Usami R."/>
            <person name="Takaki Y."/>
            <person name="Hatada Y."/>
        </authorList>
    </citation>
    <scope>NUCLEOTIDE SEQUENCE [LARGE SCALE GENOMIC DNA]</scope>
    <source>
        <strain evidence="1 2">JCM 16109</strain>
    </source>
</reference>
<evidence type="ECO:0000313" key="1">
    <source>
        <dbReference type="EMBL" id="GAD52699.1"/>
    </source>
</evidence>
<protein>
    <submittedName>
        <fullName evidence="1">Uncharacterized protein</fullName>
    </submittedName>
</protein>
<comment type="caution">
    <text evidence="1">The sequence shown here is derived from an EMBL/GenBank/DDBJ whole genome shotgun (WGS) entry which is preliminary data.</text>
</comment>
<proteinExistence type="predicted"/>
<evidence type="ECO:0000313" key="2">
    <source>
        <dbReference type="Proteomes" id="UP000016986"/>
    </source>
</evidence>
<dbReference type="AlphaFoldDB" id="U3A4X8"/>
<accession>U3A4X8</accession>
<gene>
    <name evidence="1" type="ORF">MBEHAL_1459</name>
</gene>
<keyword evidence="2" id="KW-1185">Reference proteome</keyword>